<evidence type="ECO:0000256" key="3">
    <source>
        <dbReference type="SAM" id="MobiDB-lite"/>
    </source>
</evidence>
<sequence>MVEKRPKYYGREFHGMISREEADQLLSVAEGSYLIRESQRQPGTYTLALRIVKPVTGDDCSSSSTVNCLDTGTSVVQQSDRASSHETLAQSRRSHRFLAEKRKSGRERTDRVAFSD</sequence>
<dbReference type="SMART" id="SM00252">
    <property type="entry name" value="SH2"/>
    <property type="match status" value="1"/>
</dbReference>
<name>A0ABQ7SVX4_PHRPL</name>
<evidence type="ECO:0000313" key="6">
    <source>
        <dbReference type="Proteomes" id="UP000826234"/>
    </source>
</evidence>
<dbReference type="InterPro" id="IPR000980">
    <property type="entry name" value="SH2"/>
</dbReference>
<organism evidence="5 6">
    <name type="scientific">Phrynosoma platyrhinos</name>
    <name type="common">Desert horned lizard</name>
    <dbReference type="NCBI Taxonomy" id="52577"/>
    <lineage>
        <taxon>Eukaryota</taxon>
        <taxon>Metazoa</taxon>
        <taxon>Chordata</taxon>
        <taxon>Craniata</taxon>
        <taxon>Vertebrata</taxon>
        <taxon>Euteleostomi</taxon>
        <taxon>Lepidosauria</taxon>
        <taxon>Squamata</taxon>
        <taxon>Bifurcata</taxon>
        <taxon>Unidentata</taxon>
        <taxon>Episquamata</taxon>
        <taxon>Toxicofera</taxon>
        <taxon>Iguania</taxon>
        <taxon>Phrynosomatidae</taxon>
        <taxon>Phrynosomatinae</taxon>
        <taxon>Phrynosoma</taxon>
    </lineage>
</organism>
<dbReference type="Proteomes" id="UP000826234">
    <property type="component" value="Unassembled WGS sequence"/>
</dbReference>
<keyword evidence="1" id="KW-0343">GTPase activation</keyword>
<feature type="compositionally biased region" description="Polar residues" evidence="3">
    <location>
        <begin position="74"/>
        <end position="91"/>
    </location>
</feature>
<accession>A0ABQ7SVX4</accession>
<dbReference type="PANTHER" id="PTHR46075">
    <property type="entry name" value="CHIMERIN FAMILY MEMBER"/>
    <property type="match status" value="1"/>
</dbReference>
<proteinExistence type="predicted"/>
<gene>
    <name evidence="5" type="ORF">JD844_022886</name>
</gene>
<reference evidence="5 6" key="1">
    <citation type="journal article" date="2022" name="Gigascience">
        <title>A chromosome-level genome assembly and annotation of the desert horned lizard, Phrynosoma platyrhinos, provides insight into chromosomal rearrangements among reptiles.</title>
        <authorList>
            <person name="Koochekian N."/>
            <person name="Ascanio A."/>
            <person name="Farleigh K."/>
            <person name="Card D.C."/>
            <person name="Schield D.R."/>
            <person name="Castoe T.A."/>
            <person name="Jezkova T."/>
        </authorList>
    </citation>
    <scope>NUCLEOTIDE SEQUENCE [LARGE SCALE GENOMIC DNA]</scope>
    <source>
        <strain evidence="5">NK-2021</strain>
    </source>
</reference>
<evidence type="ECO:0000256" key="1">
    <source>
        <dbReference type="ARBA" id="ARBA00022468"/>
    </source>
</evidence>
<feature type="compositionally biased region" description="Basic and acidic residues" evidence="3">
    <location>
        <begin position="97"/>
        <end position="116"/>
    </location>
</feature>
<protein>
    <recommendedName>
        <fullName evidence="4">SH2 domain-containing protein</fullName>
    </recommendedName>
</protein>
<feature type="domain" description="SH2" evidence="4">
    <location>
        <begin position="12"/>
        <end position="116"/>
    </location>
</feature>
<evidence type="ECO:0000259" key="4">
    <source>
        <dbReference type="PROSITE" id="PS50001"/>
    </source>
</evidence>
<dbReference type="PANTHER" id="PTHR46075:SF1">
    <property type="entry name" value="N-CHIMAERIN"/>
    <property type="match status" value="1"/>
</dbReference>
<evidence type="ECO:0000256" key="2">
    <source>
        <dbReference type="PROSITE-ProRule" id="PRU00191"/>
    </source>
</evidence>
<keyword evidence="6" id="KW-1185">Reference proteome</keyword>
<keyword evidence="2" id="KW-0727">SH2 domain</keyword>
<feature type="region of interest" description="Disordered" evidence="3">
    <location>
        <begin position="74"/>
        <end position="116"/>
    </location>
</feature>
<dbReference type="InterPro" id="IPR036860">
    <property type="entry name" value="SH2_dom_sf"/>
</dbReference>
<dbReference type="PROSITE" id="PS50001">
    <property type="entry name" value="SH2"/>
    <property type="match status" value="1"/>
</dbReference>
<dbReference type="PRINTS" id="PR00401">
    <property type="entry name" value="SH2DOMAIN"/>
</dbReference>
<evidence type="ECO:0000313" key="5">
    <source>
        <dbReference type="EMBL" id="KAH0621513.1"/>
    </source>
</evidence>
<dbReference type="Gene3D" id="3.30.505.10">
    <property type="entry name" value="SH2 domain"/>
    <property type="match status" value="1"/>
</dbReference>
<comment type="caution">
    <text evidence="5">The sequence shown here is derived from an EMBL/GenBank/DDBJ whole genome shotgun (WGS) entry which is preliminary data.</text>
</comment>
<dbReference type="Pfam" id="PF00017">
    <property type="entry name" value="SH2"/>
    <property type="match status" value="1"/>
</dbReference>
<dbReference type="SUPFAM" id="SSF55550">
    <property type="entry name" value="SH2 domain"/>
    <property type="match status" value="1"/>
</dbReference>
<dbReference type="InterPro" id="IPR051854">
    <property type="entry name" value="Rho-type_GAP"/>
</dbReference>
<dbReference type="EMBL" id="JAIPUX010003289">
    <property type="protein sequence ID" value="KAH0621513.1"/>
    <property type="molecule type" value="Genomic_DNA"/>
</dbReference>